<dbReference type="AlphaFoldDB" id="Q6MUH3"/>
<dbReference type="EMBL" id="BX293980">
    <property type="protein sequence ID" value="CAE76711.1"/>
    <property type="molecule type" value="Genomic_DNA"/>
</dbReference>
<accession>Q6MUH3</accession>
<protein>
    <submittedName>
        <fullName evidence="1">Uncharacterized protein</fullName>
    </submittedName>
</protein>
<proteinExistence type="predicted"/>
<name>Q6MUH3_MYCMS</name>
<reference evidence="1 2" key="1">
    <citation type="journal article" date="2004" name="Genome Res.">
        <title>The genome sequence of Mycoplasma mycoides subsp. mycoides SC type strain PG1T, the causative agent of contagious bovine pleuropneumonia (CBPP).</title>
        <authorList>
            <person name="Westberg J."/>
            <person name="Persson A."/>
            <person name="Holmberg A."/>
            <person name="Goesmann A."/>
            <person name="Lundeberg J."/>
            <person name="Johansson K.-E."/>
            <person name="Pettersson B."/>
            <person name="Uhlen M."/>
        </authorList>
    </citation>
    <scope>NUCLEOTIDE SEQUENCE [LARGE SCALE GENOMIC DNA]</scope>
    <source>
        <strain evidence="1 2">PG1</strain>
    </source>
</reference>
<gene>
    <name evidence="1" type="ordered locus">MSC_0058</name>
</gene>
<organism evidence="1 2">
    <name type="scientific">Mycoplasma mycoides subsp. mycoides SC (strain CCUG 32753 / NCTC 10114 / PG1)</name>
    <dbReference type="NCBI Taxonomy" id="272632"/>
    <lineage>
        <taxon>Bacteria</taxon>
        <taxon>Bacillati</taxon>
        <taxon>Mycoplasmatota</taxon>
        <taxon>Mollicutes</taxon>
        <taxon>Mycoplasmataceae</taxon>
        <taxon>Mycoplasma</taxon>
    </lineage>
</organism>
<evidence type="ECO:0000313" key="1">
    <source>
        <dbReference type="EMBL" id="CAE76711.1"/>
    </source>
</evidence>
<sequence length="82" mass="9380">MSLKMLLLIKLKNDDGYVLILDHFNNFGTIKVKIESIKRQGFNFKLANNIFEFDVKKHDKSSANLQTTSDYGVILTNVNANM</sequence>
<dbReference type="STRING" id="272632.MSC_0058"/>
<dbReference type="Proteomes" id="UP000001016">
    <property type="component" value="Chromosome"/>
</dbReference>
<dbReference type="PATRIC" id="fig|272632.4.peg.59"/>
<evidence type="ECO:0000313" key="2">
    <source>
        <dbReference type="Proteomes" id="UP000001016"/>
    </source>
</evidence>
<dbReference type="HOGENOM" id="CLU_2650589_0_0_14"/>
<dbReference type="KEGG" id="mmy:MSC_0058"/>
<keyword evidence="2" id="KW-1185">Reference proteome</keyword>